<evidence type="ECO:0000256" key="1">
    <source>
        <dbReference type="ARBA" id="ARBA00004141"/>
    </source>
</evidence>
<sequence>MEGRGATHGDNVDQEKQAIEYAHVDAAKDNVDNEVGKVNTHDEFTPQEQRKIIRRIDRRLVVTVGAMYCVSLMDRTNMSAANIAGMSVELDLHGYRYNIANLVFFIPYIIFQPPSTVLVRKLGPRVHLAGITLFWGAVMIGMGFVKDFGQLAGLRVILGLLEAGFFPSCVYLLSTWYTRYEVGKRYSLFYLLGCVASAFSGILAYGLMQLNGRENLTGWRWIFIIEGVLTCALAIGCYWLLVDFPDSKRTSWSFLGQRERQWVVDRIQRDRGDSKVPPFNMRKFLGGGADWKIWAYAMIFLNTTTMSYALAYTLPLILMGNMGFSVGESQCLVAPPYAFAGIVMFLTGYYGDKFRFRGPIIIFNMILCLIGLPIMGWHKDAAVRYFGVFLVTAGANSNIPATMAYQANNVRGQWKRAFCSATLVGFGGIGGIVGSLVFREQDKLTGYKPGMYTCIACSLLSIILVIVCDLDFRRLNRLADQGQKTLESHDEDASTDFRVPWQGVDDMRLNTLLQVLVGALATAQDALYSERLTKRFVDAEGHYNISFFHVNDVHAHLDQFAKSGADCVDQSKGCFGGYARILSKVKELRGQHPDHLWLNAGDEFQGTLFYSFYGGEKIAETVNQLGFDAMTLGNHEWDGGDSALGEFIQNLTFPVVSCNVRSTHEVLNSTIKNYHIFEEHQLAVIGVTTETTKSISNVGSGTIFLDPVSEVQNSIYQIRNSTKIKRIVALTHLGYDVDQELARRTEGLSLIIGGHSHTLLGDMANAKGKYPTVVKDLSGNEVFIVTAYRWGEYIGYIDATFDEDGKALAYRGAPVHMDNTTTLDEALQKQVQSWRAPFEKYAAEVIGETVYELDQTTCQQQDCLLGQVLGDAMLQYRLNQTTDQHRPAFAIVNAGGIRATIDAGNITRGEVLTSFPFGNAVVEVNYRGSDLRKILEGCVSRVNQFNQNKVTSWFQVSQGVTIRYNPTHPPGSMLSSVKIGGKLLNDTLEYRIVTVDFLAGGGDNILPITPNTTPLDTLDKVLVSYIQQGTPLKNQLQKRVVISLKPGCKRGKDIA</sequence>
<dbReference type="InterPro" id="IPR004843">
    <property type="entry name" value="Calcineurin-like_PHP"/>
</dbReference>
<comment type="subcellular location">
    <subcellularLocation>
        <location evidence="1">Membrane</location>
        <topology evidence="1">Multi-pass membrane protein</topology>
    </subcellularLocation>
</comment>
<feature type="transmembrane region" description="Helical" evidence="11">
    <location>
        <begin position="186"/>
        <end position="207"/>
    </location>
</feature>
<evidence type="ECO:0000256" key="4">
    <source>
        <dbReference type="ARBA" id="ARBA00022692"/>
    </source>
</evidence>
<dbReference type="Gene3D" id="3.90.780.10">
    <property type="entry name" value="5'-Nucleotidase, C-terminal domain"/>
    <property type="match status" value="1"/>
</dbReference>
<dbReference type="FunFam" id="3.60.21.10:FF:000020">
    <property type="entry name" value="NT5E isoform 4"/>
    <property type="match status" value="1"/>
</dbReference>
<dbReference type="PANTHER" id="PTHR43791:SF47">
    <property type="entry name" value="MAJOR FACILITATOR SUPERFAMILY (MFS) PROFILE DOMAIN-CONTAINING PROTEIN-RELATED"/>
    <property type="match status" value="1"/>
</dbReference>
<dbReference type="PROSITE" id="PS50850">
    <property type="entry name" value="MFS"/>
    <property type="match status" value="1"/>
</dbReference>
<keyword evidence="7" id="KW-0547">Nucleotide-binding</keyword>
<dbReference type="FunFam" id="1.20.1250.20:FF:000409">
    <property type="entry name" value="MFS general substrate transporter"/>
    <property type="match status" value="1"/>
</dbReference>
<feature type="transmembrane region" description="Helical" evidence="11">
    <location>
        <begin position="334"/>
        <end position="351"/>
    </location>
</feature>
<dbReference type="InterPro" id="IPR011701">
    <property type="entry name" value="MFS"/>
</dbReference>
<name>A0A2U3ELY9_PURLI</name>
<feature type="transmembrane region" description="Helical" evidence="11">
    <location>
        <begin position="358"/>
        <end position="377"/>
    </location>
</feature>
<evidence type="ECO:0000256" key="5">
    <source>
        <dbReference type="ARBA" id="ARBA00022723"/>
    </source>
</evidence>
<evidence type="ECO:0000256" key="9">
    <source>
        <dbReference type="ARBA" id="ARBA00022989"/>
    </source>
</evidence>
<dbReference type="InterPro" id="IPR020846">
    <property type="entry name" value="MFS_dom"/>
</dbReference>
<dbReference type="Pfam" id="PF02872">
    <property type="entry name" value="5_nucleotid_C"/>
    <property type="match status" value="1"/>
</dbReference>
<accession>A0A2U3ELY9</accession>
<evidence type="ECO:0000256" key="11">
    <source>
        <dbReference type="SAM" id="Phobius"/>
    </source>
</evidence>
<keyword evidence="6" id="KW-0732">Signal</keyword>
<keyword evidence="4 11" id="KW-0812">Transmembrane</keyword>
<dbReference type="EMBL" id="LCWV01000002">
    <property type="protein sequence ID" value="PWI75492.1"/>
    <property type="molecule type" value="Genomic_DNA"/>
</dbReference>
<feature type="transmembrane region" description="Helical" evidence="11">
    <location>
        <begin position="417"/>
        <end position="438"/>
    </location>
</feature>
<dbReference type="SUPFAM" id="SSF56300">
    <property type="entry name" value="Metallo-dependent phosphatases"/>
    <property type="match status" value="1"/>
</dbReference>
<feature type="transmembrane region" description="Helical" evidence="11">
    <location>
        <begin position="383"/>
        <end position="405"/>
    </location>
</feature>
<dbReference type="SUPFAM" id="SSF55816">
    <property type="entry name" value="5'-nucleotidase (syn. UDP-sugar hydrolase), C-terminal domain"/>
    <property type="match status" value="1"/>
</dbReference>
<dbReference type="GO" id="GO:0022857">
    <property type="term" value="F:transmembrane transporter activity"/>
    <property type="evidence" value="ECO:0007669"/>
    <property type="project" value="InterPro"/>
</dbReference>
<evidence type="ECO:0000256" key="7">
    <source>
        <dbReference type="ARBA" id="ARBA00022741"/>
    </source>
</evidence>
<evidence type="ECO:0000259" key="12">
    <source>
        <dbReference type="PROSITE" id="PS50850"/>
    </source>
</evidence>
<feature type="transmembrane region" description="Helical" evidence="11">
    <location>
        <begin position="126"/>
        <end position="145"/>
    </location>
</feature>
<dbReference type="FunFam" id="1.20.1250.20:FF:000511">
    <property type="entry name" value="MFS general substrate transporter"/>
    <property type="match status" value="1"/>
</dbReference>
<dbReference type="GO" id="GO:0046872">
    <property type="term" value="F:metal ion binding"/>
    <property type="evidence" value="ECO:0007669"/>
    <property type="project" value="UniProtKB-KW"/>
</dbReference>
<feature type="transmembrane region" description="Helical" evidence="11">
    <location>
        <begin position="151"/>
        <end position="174"/>
    </location>
</feature>
<evidence type="ECO:0000256" key="2">
    <source>
        <dbReference type="ARBA" id="ARBA00006654"/>
    </source>
</evidence>
<dbReference type="GO" id="GO:0016020">
    <property type="term" value="C:membrane"/>
    <property type="evidence" value="ECO:0007669"/>
    <property type="project" value="UniProtKB-SubCell"/>
</dbReference>
<dbReference type="GO" id="GO:0016787">
    <property type="term" value="F:hydrolase activity"/>
    <property type="evidence" value="ECO:0007669"/>
    <property type="project" value="UniProtKB-KW"/>
</dbReference>
<dbReference type="Pfam" id="PF07690">
    <property type="entry name" value="MFS_1"/>
    <property type="match status" value="1"/>
</dbReference>
<dbReference type="Proteomes" id="UP000245956">
    <property type="component" value="Unassembled WGS sequence"/>
</dbReference>
<keyword evidence="8" id="KW-0378">Hydrolase</keyword>
<dbReference type="InterPro" id="IPR036259">
    <property type="entry name" value="MFS_trans_sf"/>
</dbReference>
<dbReference type="SUPFAM" id="SSF103473">
    <property type="entry name" value="MFS general substrate transporter"/>
    <property type="match status" value="1"/>
</dbReference>
<keyword evidence="10 11" id="KW-0472">Membrane</keyword>
<evidence type="ECO:0000313" key="14">
    <source>
        <dbReference type="Proteomes" id="UP000245956"/>
    </source>
</evidence>
<evidence type="ECO:0000256" key="10">
    <source>
        <dbReference type="ARBA" id="ARBA00023136"/>
    </source>
</evidence>
<evidence type="ECO:0000256" key="6">
    <source>
        <dbReference type="ARBA" id="ARBA00022729"/>
    </source>
</evidence>
<comment type="similarity">
    <text evidence="2">Belongs to the 5'-nucleotidase family.</text>
</comment>
<keyword evidence="3" id="KW-0813">Transport</keyword>
<dbReference type="AlphaFoldDB" id="A0A2U3ELY9"/>
<dbReference type="CDD" id="cd07409">
    <property type="entry name" value="MPP_CD73_N"/>
    <property type="match status" value="1"/>
</dbReference>
<feature type="transmembrane region" description="Helical" evidence="11">
    <location>
        <begin position="60"/>
        <end position="78"/>
    </location>
</feature>
<dbReference type="GO" id="GO:0000166">
    <property type="term" value="F:nucleotide binding"/>
    <property type="evidence" value="ECO:0007669"/>
    <property type="project" value="UniProtKB-KW"/>
</dbReference>
<dbReference type="PRINTS" id="PR01607">
    <property type="entry name" value="APYRASEFAMLY"/>
</dbReference>
<dbReference type="InterPro" id="IPR008334">
    <property type="entry name" value="5'-Nucleotdase_C"/>
</dbReference>
<protein>
    <submittedName>
        <fullName evidence="13">5'-nucleotidase</fullName>
    </submittedName>
</protein>
<feature type="transmembrane region" description="Helical" evidence="11">
    <location>
        <begin position="450"/>
        <end position="468"/>
    </location>
</feature>
<keyword evidence="5" id="KW-0479">Metal-binding</keyword>
<evidence type="ECO:0000313" key="13">
    <source>
        <dbReference type="EMBL" id="PWI75492.1"/>
    </source>
</evidence>
<feature type="transmembrane region" description="Helical" evidence="11">
    <location>
        <begin position="293"/>
        <end position="314"/>
    </location>
</feature>
<dbReference type="Pfam" id="PF00149">
    <property type="entry name" value="Metallophos"/>
    <property type="match status" value="1"/>
</dbReference>
<comment type="caution">
    <text evidence="13">The sequence shown here is derived from an EMBL/GenBank/DDBJ whole genome shotgun (WGS) entry which is preliminary data.</text>
</comment>
<keyword evidence="9 11" id="KW-1133">Transmembrane helix</keyword>
<proteinExistence type="inferred from homology"/>
<dbReference type="Gene3D" id="1.20.1250.20">
    <property type="entry name" value="MFS general substrate transporter like domains"/>
    <property type="match status" value="2"/>
</dbReference>
<dbReference type="Gene3D" id="3.60.21.10">
    <property type="match status" value="1"/>
</dbReference>
<gene>
    <name evidence="13" type="ORF">PCL_06150</name>
</gene>
<evidence type="ECO:0000256" key="8">
    <source>
        <dbReference type="ARBA" id="ARBA00022801"/>
    </source>
</evidence>
<feature type="transmembrane region" description="Helical" evidence="11">
    <location>
        <begin position="219"/>
        <end position="241"/>
    </location>
</feature>
<dbReference type="PANTHER" id="PTHR43791">
    <property type="entry name" value="PERMEASE-RELATED"/>
    <property type="match status" value="1"/>
</dbReference>
<dbReference type="InterPro" id="IPR036907">
    <property type="entry name" value="5'-Nucleotdase_C_sf"/>
</dbReference>
<reference evidence="13 14" key="1">
    <citation type="journal article" date="2016" name="Front. Microbiol.">
        <title>Genome and transcriptome sequences reveal the specific parasitism of the nematophagous Purpureocillium lilacinum 36-1.</title>
        <authorList>
            <person name="Xie J."/>
            <person name="Li S."/>
            <person name="Mo C."/>
            <person name="Xiao X."/>
            <person name="Peng D."/>
            <person name="Wang G."/>
            <person name="Xiao Y."/>
        </authorList>
    </citation>
    <scope>NUCLEOTIDE SEQUENCE [LARGE SCALE GENOMIC DNA]</scope>
    <source>
        <strain evidence="13 14">36-1</strain>
    </source>
</reference>
<dbReference type="GO" id="GO:0009166">
    <property type="term" value="P:nucleotide catabolic process"/>
    <property type="evidence" value="ECO:0007669"/>
    <property type="project" value="InterPro"/>
</dbReference>
<dbReference type="InterPro" id="IPR006179">
    <property type="entry name" value="5_nucleotidase/apyrase"/>
</dbReference>
<dbReference type="InterPro" id="IPR029052">
    <property type="entry name" value="Metallo-depent_PP-like"/>
</dbReference>
<evidence type="ECO:0000256" key="3">
    <source>
        <dbReference type="ARBA" id="ARBA00022448"/>
    </source>
</evidence>
<feature type="transmembrane region" description="Helical" evidence="11">
    <location>
        <begin position="98"/>
        <end position="119"/>
    </location>
</feature>
<organism evidence="13 14">
    <name type="scientific">Purpureocillium lilacinum</name>
    <name type="common">Paecilomyces lilacinus</name>
    <dbReference type="NCBI Taxonomy" id="33203"/>
    <lineage>
        <taxon>Eukaryota</taxon>
        <taxon>Fungi</taxon>
        <taxon>Dikarya</taxon>
        <taxon>Ascomycota</taxon>
        <taxon>Pezizomycotina</taxon>
        <taxon>Sordariomycetes</taxon>
        <taxon>Hypocreomycetidae</taxon>
        <taxon>Hypocreales</taxon>
        <taxon>Ophiocordycipitaceae</taxon>
        <taxon>Purpureocillium</taxon>
    </lineage>
</organism>
<feature type="domain" description="Major facilitator superfamily (MFS) profile" evidence="12">
    <location>
        <begin position="60"/>
        <end position="473"/>
    </location>
</feature>